<protein>
    <submittedName>
        <fullName evidence="6">SH2 domain-containing protein 6-like isoform X1</fullName>
    </submittedName>
</protein>
<dbReference type="InterPro" id="IPR000980">
    <property type="entry name" value="SH2"/>
</dbReference>
<evidence type="ECO:0000259" key="4">
    <source>
        <dbReference type="PROSITE" id="PS50001"/>
    </source>
</evidence>
<dbReference type="GO" id="GO:0005737">
    <property type="term" value="C:cytoplasm"/>
    <property type="evidence" value="ECO:0007669"/>
    <property type="project" value="UniProtKB-ARBA"/>
</dbReference>
<dbReference type="PANTHER" id="PTHR14098:SF14">
    <property type="entry name" value="SH2 DOMAIN-CONTAINING PROTEIN"/>
    <property type="match status" value="1"/>
</dbReference>
<feature type="region of interest" description="Disordered" evidence="3">
    <location>
        <begin position="1"/>
        <end position="42"/>
    </location>
</feature>
<evidence type="ECO:0000256" key="1">
    <source>
        <dbReference type="ARBA" id="ARBA00022999"/>
    </source>
</evidence>
<dbReference type="FunFam" id="3.30.505.10:FF:000016">
    <property type="entry name" value="B-cell linker protein isoform 2"/>
    <property type="match status" value="1"/>
</dbReference>
<dbReference type="RefSeq" id="XP_032810555.1">
    <property type="nucleotide sequence ID" value="XM_032954664.1"/>
</dbReference>
<dbReference type="KEGG" id="pmrn:116942586"/>
<dbReference type="AlphaFoldDB" id="A0AAJ7T533"/>
<dbReference type="Proteomes" id="UP001318040">
    <property type="component" value="Chromosome 15"/>
</dbReference>
<evidence type="ECO:0000256" key="2">
    <source>
        <dbReference type="PROSITE-ProRule" id="PRU00191"/>
    </source>
</evidence>
<dbReference type="PROSITE" id="PS50001">
    <property type="entry name" value="SH2"/>
    <property type="match status" value="1"/>
</dbReference>
<evidence type="ECO:0000313" key="6">
    <source>
        <dbReference type="RefSeq" id="XP_032810555.1"/>
    </source>
</evidence>
<dbReference type="InterPro" id="IPR036860">
    <property type="entry name" value="SH2_dom_sf"/>
</dbReference>
<organism evidence="5 6">
    <name type="scientific">Petromyzon marinus</name>
    <name type="common">Sea lamprey</name>
    <dbReference type="NCBI Taxonomy" id="7757"/>
    <lineage>
        <taxon>Eukaryota</taxon>
        <taxon>Metazoa</taxon>
        <taxon>Chordata</taxon>
        <taxon>Craniata</taxon>
        <taxon>Vertebrata</taxon>
        <taxon>Cyclostomata</taxon>
        <taxon>Hyperoartia</taxon>
        <taxon>Petromyzontiformes</taxon>
        <taxon>Petromyzontidae</taxon>
        <taxon>Petromyzon</taxon>
    </lineage>
</organism>
<feature type="compositionally biased region" description="Acidic residues" evidence="3">
    <location>
        <begin position="18"/>
        <end position="33"/>
    </location>
</feature>
<dbReference type="SMART" id="SM00252">
    <property type="entry name" value="SH2"/>
    <property type="match status" value="1"/>
</dbReference>
<proteinExistence type="predicted"/>
<feature type="region of interest" description="Disordered" evidence="3">
    <location>
        <begin position="59"/>
        <end position="92"/>
    </location>
</feature>
<feature type="compositionally biased region" description="Polar residues" evidence="3">
    <location>
        <begin position="162"/>
        <end position="171"/>
    </location>
</feature>
<gene>
    <name evidence="6" type="primary">LOC116942586</name>
</gene>
<feature type="domain" description="SH2" evidence="4">
    <location>
        <begin position="306"/>
        <end position="413"/>
    </location>
</feature>
<dbReference type="GO" id="GO:0035556">
    <property type="term" value="P:intracellular signal transduction"/>
    <property type="evidence" value="ECO:0007669"/>
    <property type="project" value="TreeGrafter"/>
</dbReference>
<dbReference type="Pfam" id="PF00017">
    <property type="entry name" value="SH2"/>
    <property type="match status" value="1"/>
</dbReference>
<dbReference type="GO" id="GO:0007169">
    <property type="term" value="P:cell surface receptor protein tyrosine kinase signaling pathway"/>
    <property type="evidence" value="ECO:0007669"/>
    <property type="project" value="TreeGrafter"/>
</dbReference>
<reference evidence="6" key="1">
    <citation type="submission" date="2025-08" db="UniProtKB">
        <authorList>
            <consortium name="RefSeq"/>
        </authorList>
    </citation>
    <scope>IDENTIFICATION</scope>
    <source>
        <tissue evidence="6">Sperm</tissue>
    </source>
</reference>
<keyword evidence="5" id="KW-1185">Reference proteome</keyword>
<evidence type="ECO:0000313" key="5">
    <source>
        <dbReference type="Proteomes" id="UP001318040"/>
    </source>
</evidence>
<sequence>MTFVAHREVCLPQSSSDSEYDSPIEEDMYEEPESEAKIPFSYKTNSAEKPYVDVVRSPWENNQQKQQHPQHEIYETAEESYIDPNQNSPPQVIRSLKPMQANYERGRGIVTPEPPRPPVLKNPDFRPPVSISSHPASNPVKPRLGFVPTLANQDTPAARKLCNQNPNNTQVPKKPPIPGGGSKQINSEFRPPVPESDRPKIGQHPGRKSDQAPAIKRAENKDCKEMQGPTPNKLVIPNQLLGLIALGGDKGKLKATNGPRKISDVSAQPSSTANSAGAKIGRLALTDSLNNMMKLRNKDDMDSQTWYTNSCDRPKAAKALEKMGKSGAFLVRKSAQACKDQPYTLSLLYKGTVYNLRIRWMEGVSKYALGNEKEGEEMFDSVVEMIDNYQKRPLNLISGQQGEISQCKLEYPVKIP</sequence>
<dbReference type="InterPro" id="IPR051751">
    <property type="entry name" value="Immunoreceptor_sig_adapters"/>
</dbReference>
<feature type="region of interest" description="Disordered" evidence="3">
    <location>
        <begin position="105"/>
        <end position="142"/>
    </location>
</feature>
<accession>A0AAJ7T533</accession>
<dbReference type="PANTHER" id="PTHR14098">
    <property type="entry name" value="SH2 DOMAIN CONTAINING PROTEIN"/>
    <property type="match status" value="1"/>
</dbReference>
<dbReference type="SUPFAM" id="SSF55550">
    <property type="entry name" value="SH2 domain"/>
    <property type="match status" value="1"/>
</dbReference>
<feature type="compositionally biased region" description="Polar residues" evidence="3">
    <location>
        <begin position="265"/>
        <end position="274"/>
    </location>
</feature>
<feature type="region of interest" description="Disordered" evidence="3">
    <location>
        <begin position="159"/>
        <end position="214"/>
    </location>
</feature>
<feature type="region of interest" description="Disordered" evidence="3">
    <location>
        <begin position="255"/>
        <end position="274"/>
    </location>
</feature>
<name>A0AAJ7T533_PETMA</name>
<keyword evidence="1 2" id="KW-0727">SH2 domain</keyword>
<evidence type="ECO:0000256" key="3">
    <source>
        <dbReference type="SAM" id="MobiDB-lite"/>
    </source>
</evidence>
<dbReference type="Gene3D" id="3.30.505.10">
    <property type="entry name" value="SH2 domain"/>
    <property type="match status" value="1"/>
</dbReference>